<evidence type="ECO:0000256" key="1">
    <source>
        <dbReference type="SAM" id="Phobius"/>
    </source>
</evidence>
<feature type="transmembrane region" description="Helical" evidence="1">
    <location>
        <begin position="162"/>
        <end position="185"/>
    </location>
</feature>
<dbReference type="PANTHER" id="PTHR37314">
    <property type="entry name" value="SLR0142 PROTEIN"/>
    <property type="match status" value="1"/>
</dbReference>
<accession>A0A8J6TWV9</accession>
<dbReference type="InterPro" id="IPR010699">
    <property type="entry name" value="DUF1275"/>
</dbReference>
<dbReference type="AlphaFoldDB" id="A0A8J6TWV9"/>
<name>A0A8J6TWV9_9HYPH</name>
<keyword evidence="1" id="KW-0472">Membrane</keyword>
<dbReference type="Proteomes" id="UP000643405">
    <property type="component" value="Unassembled WGS sequence"/>
</dbReference>
<organism evidence="2 3">
    <name type="scientific">Oryzicola mucosus</name>
    <dbReference type="NCBI Taxonomy" id="2767425"/>
    <lineage>
        <taxon>Bacteria</taxon>
        <taxon>Pseudomonadati</taxon>
        <taxon>Pseudomonadota</taxon>
        <taxon>Alphaproteobacteria</taxon>
        <taxon>Hyphomicrobiales</taxon>
        <taxon>Phyllobacteriaceae</taxon>
        <taxon>Oryzicola</taxon>
    </lineage>
</organism>
<dbReference type="RefSeq" id="WP_188162509.1">
    <property type="nucleotide sequence ID" value="NZ_JACVVX010000001.1"/>
</dbReference>
<evidence type="ECO:0000313" key="3">
    <source>
        <dbReference type="Proteomes" id="UP000643405"/>
    </source>
</evidence>
<sequence>MIRHTPRERVIAVGLAGLAGYVDAIGFLQLGGYFVSFMTGNSTRMSVELAENLGLGLMPAALIALFVMGVITGSLAGHFSGQRRPTVVSALVFLLLLGAAASQHVGVVSLAIVAMALAMGAENAVFERDGEVTIGLTYMTGTLVKLGQRITAALLGGDRWAWVWYFMLWVGLVTGAILGAATYGWIGLSSLWAAAAAAGFLTAIIGFGMRGRAGL</sequence>
<proteinExistence type="predicted"/>
<feature type="transmembrane region" description="Helical" evidence="1">
    <location>
        <begin position="12"/>
        <end position="35"/>
    </location>
</feature>
<feature type="transmembrane region" description="Helical" evidence="1">
    <location>
        <begin position="55"/>
        <end position="75"/>
    </location>
</feature>
<dbReference type="EMBL" id="JACVVX010000001">
    <property type="protein sequence ID" value="MBD0413049.1"/>
    <property type="molecule type" value="Genomic_DNA"/>
</dbReference>
<keyword evidence="1" id="KW-0812">Transmembrane</keyword>
<feature type="transmembrane region" description="Helical" evidence="1">
    <location>
        <begin position="191"/>
        <end position="209"/>
    </location>
</feature>
<dbReference type="Pfam" id="PF06912">
    <property type="entry name" value="DUF1275"/>
    <property type="match status" value="1"/>
</dbReference>
<comment type="caution">
    <text evidence="2">The sequence shown here is derived from an EMBL/GenBank/DDBJ whole genome shotgun (WGS) entry which is preliminary data.</text>
</comment>
<gene>
    <name evidence="2" type="ORF">ICI42_00050</name>
</gene>
<keyword evidence="1" id="KW-1133">Transmembrane helix</keyword>
<reference evidence="2" key="1">
    <citation type="submission" date="2020-09" db="EMBL/GenBank/DDBJ databases">
        <title>Genome seq and assembly of Tianweitania sp.</title>
        <authorList>
            <person name="Chhetri G."/>
        </authorList>
    </citation>
    <scope>NUCLEOTIDE SEQUENCE</scope>
    <source>
        <strain evidence="2">Rool2</strain>
    </source>
</reference>
<dbReference type="PANTHER" id="PTHR37314:SF4">
    <property type="entry name" value="UPF0700 TRANSMEMBRANE PROTEIN YOAK"/>
    <property type="match status" value="1"/>
</dbReference>
<evidence type="ECO:0000313" key="2">
    <source>
        <dbReference type="EMBL" id="MBD0413049.1"/>
    </source>
</evidence>
<feature type="transmembrane region" description="Helical" evidence="1">
    <location>
        <begin position="87"/>
        <end position="120"/>
    </location>
</feature>
<keyword evidence="3" id="KW-1185">Reference proteome</keyword>
<protein>
    <submittedName>
        <fullName evidence="2">DUF1275 domain-containing protein</fullName>
    </submittedName>
</protein>